<dbReference type="Gene3D" id="1.10.260.40">
    <property type="entry name" value="lambda repressor-like DNA-binding domains"/>
    <property type="match status" value="1"/>
</dbReference>
<dbReference type="AlphaFoldDB" id="A0A3A9KF49"/>
<keyword evidence="1" id="KW-0805">Transcription regulation</keyword>
<dbReference type="SUPFAM" id="SSF47413">
    <property type="entry name" value="lambda repressor-like DNA-binding domains"/>
    <property type="match status" value="1"/>
</dbReference>
<dbReference type="InterPro" id="IPR010982">
    <property type="entry name" value="Lambda_DNA-bd_dom_sf"/>
</dbReference>
<reference evidence="5 6" key="1">
    <citation type="submission" date="2017-10" db="EMBL/GenBank/DDBJ databases">
        <title>Bacillus sp. nov., a halophilic bacterium isolated from a Keqin Lake.</title>
        <authorList>
            <person name="Wang H."/>
        </authorList>
    </citation>
    <scope>NUCLEOTIDE SEQUENCE [LARGE SCALE GENOMIC DNA]</scope>
    <source>
        <strain evidence="5 6">KCTC 13187</strain>
    </source>
</reference>
<organism evidence="5 6">
    <name type="scientific">Salipaludibacillus neizhouensis</name>
    <dbReference type="NCBI Taxonomy" id="885475"/>
    <lineage>
        <taxon>Bacteria</taxon>
        <taxon>Bacillati</taxon>
        <taxon>Bacillota</taxon>
        <taxon>Bacilli</taxon>
        <taxon>Bacillales</taxon>
        <taxon>Bacillaceae</taxon>
    </lineage>
</organism>
<dbReference type="PANTHER" id="PTHR30146">
    <property type="entry name" value="LACI-RELATED TRANSCRIPTIONAL REPRESSOR"/>
    <property type="match status" value="1"/>
</dbReference>
<dbReference type="InterPro" id="IPR028082">
    <property type="entry name" value="Peripla_BP_I"/>
</dbReference>
<dbReference type="GO" id="GO:0000976">
    <property type="term" value="F:transcription cis-regulatory region binding"/>
    <property type="evidence" value="ECO:0007669"/>
    <property type="project" value="TreeGrafter"/>
</dbReference>
<keyword evidence="6" id="KW-1185">Reference proteome</keyword>
<comment type="caution">
    <text evidence="5">The sequence shown here is derived from an EMBL/GenBank/DDBJ whole genome shotgun (WGS) entry which is preliminary data.</text>
</comment>
<dbReference type="InterPro" id="IPR046335">
    <property type="entry name" value="LacI/GalR-like_sensor"/>
</dbReference>
<evidence type="ECO:0000256" key="1">
    <source>
        <dbReference type="ARBA" id="ARBA00023015"/>
    </source>
</evidence>
<dbReference type="SUPFAM" id="SSF53822">
    <property type="entry name" value="Periplasmic binding protein-like I"/>
    <property type="match status" value="1"/>
</dbReference>
<evidence type="ECO:0000259" key="4">
    <source>
        <dbReference type="PROSITE" id="PS50932"/>
    </source>
</evidence>
<accession>A0A3A9KF49</accession>
<proteinExistence type="predicted"/>
<evidence type="ECO:0000256" key="3">
    <source>
        <dbReference type="ARBA" id="ARBA00023163"/>
    </source>
</evidence>
<dbReference type="Pfam" id="PF00356">
    <property type="entry name" value="LacI"/>
    <property type="match status" value="1"/>
</dbReference>
<keyword evidence="3" id="KW-0804">Transcription</keyword>
<dbReference type="OrthoDB" id="43195at2"/>
<sequence length="343" mass="38644">MATIKEIAQQANVSIATVSRVLNNDKNLSVAVETRERIMKAANKLNYTPVRKRPANLMQQAKKQKVDIGIVMWCTKEHEWEDTYFLSIRKGIENECIKRGIIVTKILHYGDVDNIQNNNMDGIIVVGNTDQLTEKNINKKINNNVVFVNHVPEHDEYDTVVIDYERATTSALDHLFSLGHKEIGFIGGSDHTKKHPEVRAKQDDPRKIVYEQWMTEKKLYTPDNIYVVEEYFMSDGYEGMKSAVQAGSLPSSFFIASDALAIGAIRALHELGFQVPKDVSIVSFNDIDMASFVQPSLTTVKIYTEEMGAMSVKLLLDRLDGRTLPMKVVAPSHLIVRESSASL</sequence>
<dbReference type="CDD" id="cd01392">
    <property type="entry name" value="HTH_LacI"/>
    <property type="match status" value="1"/>
</dbReference>
<evidence type="ECO:0000313" key="6">
    <source>
        <dbReference type="Proteomes" id="UP000281498"/>
    </source>
</evidence>
<protein>
    <submittedName>
        <fullName evidence="5">Transcriptional regulator</fullName>
    </submittedName>
</protein>
<dbReference type="EMBL" id="PDOE01000002">
    <property type="protein sequence ID" value="RKL68253.1"/>
    <property type="molecule type" value="Genomic_DNA"/>
</dbReference>
<dbReference type="Gene3D" id="3.40.50.2300">
    <property type="match status" value="2"/>
</dbReference>
<dbReference type="Pfam" id="PF13377">
    <property type="entry name" value="Peripla_BP_3"/>
    <property type="match status" value="1"/>
</dbReference>
<dbReference type="Proteomes" id="UP000281498">
    <property type="component" value="Unassembled WGS sequence"/>
</dbReference>
<keyword evidence="2" id="KW-0238">DNA-binding</keyword>
<gene>
    <name evidence="5" type="ORF">CR203_07145</name>
</gene>
<dbReference type="InterPro" id="IPR000843">
    <property type="entry name" value="HTH_LacI"/>
</dbReference>
<dbReference type="PRINTS" id="PR00036">
    <property type="entry name" value="HTHLACI"/>
</dbReference>
<dbReference type="PROSITE" id="PS50932">
    <property type="entry name" value="HTH_LACI_2"/>
    <property type="match status" value="1"/>
</dbReference>
<feature type="domain" description="HTH lacI-type" evidence="4">
    <location>
        <begin position="2"/>
        <end position="58"/>
    </location>
</feature>
<evidence type="ECO:0000313" key="5">
    <source>
        <dbReference type="EMBL" id="RKL68253.1"/>
    </source>
</evidence>
<dbReference type="GO" id="GO:0003700">
    <property type="term" value="F:DNA-binding transcription factor activity"/>
    <property type="evidence" value="ECO:0007669"/>
    <property type="project" value="TreeGrafter"/>
</dbReference>
<dbReference type="SMART" id="SM00354">
    <property type="entry name" value="HTH_LACI"/>
    <property type="match status" value="1"/>
</dbReference>
<dbReference type="CDD" id="cd01544">
    <property type="entry name" value="PBP1_GalR"/>
    <property type="match status" value="1"/>
</dbReference>
<evidence type="ECO:0000256" key="2">
    <source>
        <dbReference type="ARBA" id="ARBA00023125"/>
    </source>
</evidence>
<dbReference type="PANTHER" id="PTHR30146:SF149">
    <property type="entry name" value="HTH-TYPE TRANSCRIPTIONAL REGULATOR EBGR"/>
    <property type="match status" value="1"/>
</dbReference>
<name>A0A3A9KF49_9BACI</name>
<dbReference type="RefSeq" id="WP_110938592.1">
    <property type="nucleotide sequence ID" value="NZ_KZ614147.1"/>
</dbReference>
<dbReference type="PROSITE" id="PS00356">
    <property type="entry name" value="HTH_LACI_1"/>
    <property type="match status" value="1"/>
</dbReference>